<dbReference type="SUPFAM" id="SSF51182">
    <property type="entry name" value="RmlC-like cupins"/>
    <property type="match status" value="1"/>
</dbReference>
<dbReference type="InterPro" id="IPR006045">
    <property type="entry name" value="Cupin_1"/>
</dbReference>
<evidence type="ECO:0000259" key="2">
    <source>
        <dbReference type="Pfam" id="PF00190"/>
    </source>
</evidence>
<feature type="domain" description="Cupin type-1" evidence="2">
    <location>
        <begin position="58"/>
        <end position="122"/>
    </location>
</feature>
<sequence>MTFFRTTAMITVAAMPTVLIAEVSKLSLTEMPLNQTPIEGVSSAIMSGAMDAEGAFGANAIMKACSIFPPHSHPNARMSLVVEDTMYLGVGTSIDPDAEQVFEAGTVVLTPEGVPHRMAARDGDVQMLEIRTGPTTTDWTNE</sequence>
<accession>A0A6N6JLP3</accession>
<dbReference type="RefSeq" id="WP_159809046.1">
    <property type="nucleotide sequence ID" value="NZ_BLJE01000004.1"/>
</dbReference>
<organism evidence="3 4">
    <name type="scientific">Litoreibacter roseus</name>
    <dbReference type="NCBI Taxonomy" id="2601869"/>
    <lineage>
        <taxon>Bacteria</taxon>
        <taxon>Pseudomonadati</taxon>
        <taxon>Pseudomonadota</taxon>
        <taxon>Alphaproteobacteria</taxon>
        <taxon>Rhodobacterales</taxon>
        <taxon>Roseobacteraceae</taxon>
        <taxon>Litoreibacter</taxon>
    </lineage>
</organism>
<keyword evidence="4" id="KW-1185">Reference proteome</keyword>
<feature type="chain" id="PRO_5027049645" description="Cupin type-1 domain-containing protein" evidence="1">
    <location>
        <begin position="22"/>
        <end position="142"/>
    </location>
</feature>
<dbReference type="InterPro" id="IPR014710">
    <property type="entry name" value="RmlC-like_jellyroll"/>
</dbReference>
<gene>
    <name evidence="3" type="ORF">KIN_32720</name>
</gene>
<reference evidence="3 4" key="1">
    <citation type="submission" date="2019-12" db="EMBL/GenBank/DDBJ databases">
        <title>Litoreibacter badius sp. nov., a novel bacteriochlorophyll a-containing bacterium in the genus Litoreibacter.</title>
        <authorList>
            <person name="Kanamuro M."/>
            <person name="Takabe Y."/>
            <person name="Mori K."/>
            <person name="Takaichi S."/>
            <person name="Hanada S."/>
        </authorList>
    </citation>
    <scope>NUCLEOTIDE SEQUENCE [LARGE SCALE GENOMIC DNA]</scope>
    <source>
        <strain evidence="3 4">K6</strain>
    </source>
</reference>
<dbReference type="EMBL" id="BLJE01000004">
    <property type="protein sequence ID" value="GFE66198.1"/>
    <property type="molecule type" value="Genomic_DNA"/>
</dbReference>
<evidence type="ECO:0000313" key="4">
    <source>
        <dbReference type="Proteomes" id="UP000436822"/>
    </source>
</evidence>
<protein>
    <recommendedName>
        <fullName evidence="2">Cupin type-1 domain-containing protein</fullName>
    </recommendedName>
</protein>
<dbReference type="Proteomes" id="UP000436822">
    <property type="component" value="Unassembled WGS sequence"/>
</dbReference>
<keyword evidence="1" id="KW-0732">Signal</keyword>
<proteinExistence type="predicted"/>
<dbReference type="Pfam" id="PF00190">
    <property type="entry name" value="Cupin_1"/>
    <property type="match status" value="1"/>
</dbReference>
<name>A0A6N6JLP3_9RHOB</name>
<dbReference type="AlphaFoldDB" id="A0A6N6JLP3"/>
<feature type="signal peptide" evidence="1">
    <location>
        <begin position="1"/>
        <end position="21"/>
    </location>
</feature>
<dbReference type="OrthoDB" id="9811153at2"/>
<dbReference type="InterPro" id="IPR011051">
    <property type="entry name" value="RmlC_Cupin_sf"/>
</dbReference>
<comment type="caution">
    <text evidence="3">The sequence shown here is derived from an EMBL/GenBank/DDBJ whole genome shotgun (WGS) entry which is preliminary data.</text>
</comment>
<evidence type="ECO:0000313" key="3">
    <source>
        <dbReference type="EMBL" id="GFE66198.1"/>
    </source>
</evidence>
<evidence type="ECO:0000256" key="1">
    <source>
        <dbReference type="SAM" id="SignalP"/>
    </source>
</evidence>
<dbReference type="Gene3D" id="2.60.120.10">
    <property type="entry name" value="Jelly Rolls"/>
    <property type="match status" value="1"/>
</dbReference>